<comment type="caution">
    <text evidence="1">The sequence shown here is derived from an EMBL/GenBank/DDBJ whole genome shotgun (WGS) entry which is preliminary data.</text>
</comment>
<evidence type="ECO:0008006" key="3">
    <source>
        <dbReference type="Google" id="ProtNLM"/>
    </source>
</evidence>
<proteinExistence type="predicted"/>
<protein>
    <recommendedName>
        <fullName evidence="3">Cytosolic protein</fullName>
    </recommendedName>
</protein>
<dbReference type="OrthoDB" id="2353056at2"/>
<accession>A0A370GQJ2</accession>
<dbReference type="RefSeq" id="WP_114745107.1">
    <property type="nucleotide sequence ID" value="NZ_QQAY01000003.1"/>
</dbReference>
<dbReference type="AlphaFoldDB" id="A0A370GQJ2"/>
<sequence>MSFFGRVLQRFQHQCETSEHHIDPSLETHYYRTSFDKAYEAVGQLFSKDVYEAVSHSKEHGEWGFMKKGSEPFFIIASVVTVRPFETAVDFKLTYEKTKVTGPYPSMKNEIISFYRELDKILPYLGKK</sequence>
<evidence type="ECO:0000313" key="1">
    <source>
        <dbReference type="EMBL" id="RDI44233.1"/>
    </source>
</evidence>
<evidence type="ECO:0000313" key="2">
    <source>
        <dbReference type="Proteomes" id="UP000255326"/>
    </source>
</evidence>
<dbReference type="EMBL" id="QQAY01000003">
    <property type="protein sequence ID" value="RDI44233.1"/>
    <property type="molecule type" value="Genomic_DNA"/>
</dbReference>
<reference evidence="1 2" key="1">
    <citation type="submission" date="2018-07" db="EMBL/GenBank/DDBJ databases">
        <title>Genomic Encyclopedia of Type Strains, Phase IV (KMG-IV): sequencing the most valuable type-strain genomes for metagenomic binning, comparative biology and taxonomic classification.</title>
        <authorList>
            <person name="Goeker M."/>
        </authorList>
    </citation>
    <scope>NUCLEOTIDE SEQUENCE [LARGE SCALE GENOMIC DNA]</scope>
    <source>
        <strain evidence="1 2">DSM 25281</strain>
    </source>
</reference>
<organism evidence="1 2">
    <name type="scientific">Falsibacillus pallidus</name>
    <dbReference type="NCBI Taxonomy" id="493781"/>
    <lineage>
        <taxon>Bacteria</taxon>
        <taxon>Bacillati</taxon>
        <taxon>Bacillota</taxon>
        <taxon>Bacilli</taxon>
        <taxon>Bacillales</taxon>
        <taxon>Bacillaceae</taxon>
        <taxon>Falsibacillus</taxon>
    </lineage>
</organism>
<keyword evidence="2" id="KW-1185">Reference proteome</keyword>
<name>A0A370GQJ2_9BACI</name>
<gene>
    <name evidence="1" type="ORF">DFR59_103304</name>
</gene>
<dbReference type="Proteomes" id="UP000255326">
    <property type="component" value="Unassembled WGS sequence"/>
</dbReference>